<evidence type="ECO:0000313" key="3">
    <source>
        <dbReference type="Proteomes" id="UP000198926"/>
    </source>
</evidence>
<keyword evidence="3" id="KW-1185">Reference proteome</keyword>
<feature type="region of interest" description="Disordered" evidence="1">
    <location>
        <begin position="1"/>
        <end position="82"/>
    </location>
</feature>
<gene>
    <name evidence="2" type="ORF">SAMN05444714_3316</name>
</gene>
<dbReference type="STRING" id="1123755.SAMN05444714_3316"/>
<dbReference type="AlphaFoldDB" id="A0A1I6N3I7"/>
<evidence type="ECO:0000256" key="1">
    <source>
        <dbReference type="SAM" id="MobiDB-lite"/>
    </source>
</evidence>
<dbReference type="Proteomes" id="UP000198926">
    <property type="component" value="Unassembled WGS sequence"/>
</dbReference>
<feature type="region of interest" description="Disordered" evidence="1">
    <location>
        <begin position="104"/>
        <end position="123"/>
    </location>
</feature>
<feature type="compositionally biased region" description="Pro residues" evidence="1">
    <location>
        <begin position="164"/>
        <end position="173"/>
    </location>
</feature>
<proteinExistence type="predicted"/>
<name>A0A1I6N3I7_9RHOB</name>
<reference evidence="2 3" key="1">
    <citation type="submission" date="2016-10" db="EMBL/GenBank/DDBJ databases">
        <authorList>
            <person name="de Groot N.N."/>
        </authorList>
    </citation>
    <scope>NUCLEOTIDE SEQUENCE [LARGE SCALE GENOMIC DNA]</scope>
    <source>
        <strain evidence="2 3">DSM 29433</strain>
    </source>
</reference>
<protein>
    <submittedName>
        <fullName evidence="2">Uncharacterized protein</fullName>
    </submittedName>
</protein>
<feature type="region of interest" description="Disordered" evidence="1">
    <location>
        <begin position="132"/>
        <end position="173"/>
    </location>
</feature>
<evidence type="ECO:0000313" key="2">
    <source>
        <dbReference type="EMBL" id="SFS22454.1"/>
    </source>
</evidence>
<accession>A0A1I6N3I7</accession>
<dbReference type="EMBL" id="FOZM01000005">
    <property type="protein sequence ID" value="SFS22454.1"/>
    <property type="molecule type" value="Genomic_DNA"/>
</dbReference>
<sequence>MSASPRGPQGRGSAALTTGRPTCPMGPLPQHRPRVWPNTHVFGRNRGRAQTPPTGRTGRVKEGQIWPAKSLPQKPGGPGLPVFVDGPLEADWPVCRGLIIPGGVRPLTAQRPAPRGGRCRRSPAPVTAYLEQGSGRPKIVPGRPVLVRGFSPGDLSRSVGTSPAPRPRPGSRA</sequence>
<organism evidence="2 3">
    <name type="scientific">Yoonia litorea</name>
    <dbReference type="NCBI Taxonomy" id="1123755"/>
    <lineage>
        <taxon>Bacteria</taxon>
        <taxon>Pseudomonadati</taxon>
        <taxon>Pseudomonadota</taxon>
        <taxon>Alphaproteobacteria</taxon>
        <taxon>Rhodobacterales</taxon>
        <taxon>Paracoccaceae</taxon>
        <taxon>Yoonia</taxon>
    </lineage>
</organism>